<dbReference type="EMBL" id="CABABW010000007">
    <property type="protein sequence ID" value="VRI35640.1"/>
    <property type="molecule type" value="Genomic_DNA"/>
</dbReference>
<accession>A0A4M3JVN0</accession>
<organism evidence="1 2">
    <name type="scientific">Streptococcus pneumoniae</name>
    <dbReference type="NCBI Taxonomy" id="1313"/>
    <lineage>
        <taxon>Bacteria</taxon>
        <taxon>Bacillati</taxon>
        <taxon>Bacillota</taxon>
        <taxon>Bacilli</taxon>
        <taxon>Lactobacillales</taxon>
        <taxon>Streptococcaceae</taxon>
        <taxon>Streptococcus</taxon>
    </lineage>
</organism>
<reference evidence="1 2" key="1">
    <citation type="submission" date="2019-04" db="EMBL/GenBank/DDBJ databases">
        <authorList>
            <consortium name="Pathogen Informatics"/>
        </authorList>
    </citation>
    <scope>NUCLEOTIDE SEQUENCE [LARGE SCALE GENOMIC DNA]</scope>
    <source>
        <strain evidence="1 2">GPSC232</strain>
    </source>
</reference>
<protein>
    <submittedName>
        <fullName evidence="1">Phage protein</fullName>
    </submittedName>
</protein>
<proteinExistence type="predicted"/>
<dbReference type="Proteomes" id="UP000304540">
    <property type="component" value="Unassembled WGS sequence"/>
</dbReference>
<name>A0A4M3JVN0_STREE</name>
<evidence type="ECO:0000313" key="2">
    <source>
        <dbReference type="Proteomes" id="UP000304540"/>
    </source>
</evidence>
<dbReference type="AlphaFoldDB" id="A0A4M3JVN0"/>
<gene>
    <name evidence="1" type="ORF">SAMEA3381574_00994</name>
</gene>
<evidence type="ECO:0000313" key="1">
    <source>
        <dbReference type="EMBL" id="VRI35640.1"/>
    </source>
</evidence>
<sequence>MTLEVYFVDTAEKDRFKAGLSQLGFDFKKNYQVRGYQRIEPLTQAELNEQCGW</sequence>